<gene>
    <name evidence="1" type="ORF">MRATA1EN22A_LOCUS24888</name>
</gene>
<dbReference type="Proteomes" id="UP001162501">
    <property type="component" value="Chromosome 6"/>
</dbReference>
<evidence type="ECO:0000313" key="2">
    <source>
        <dbReference type="Proteomes" id="UP001162501"/>
    </source>
</evidence>
<dbReference type="EMBL" id="OX596090">
    <property type="protein sequence ID" value="CAN0537233.1"/>
    <property type="molecule type" value="Genomic_DNA"/>
</dbReference>
<accession>A0AC59ZZ31</accession>
<evidence type="ECO:0000313" key="1">
    <source>
        <dbReference type="EMBL" id="CAN0537233.1"/>
    </source>
</evidence>
<protein>
    <submittedName>
        <fullName evidence="1">Uncharacterized protein</fullName>
    </submittedName>
</protein>
<proteinExistence type="predicted"/>
<reference evidence="1" key="2">
    <citation type="submission" date="2025-03" db="EMBL/GenBank/DDBJ databases">
        <authorList>
            <consortium name="ELIXIR-Norway"/>
            <consortium name="Elixir Norway"/>
        </authorList>
    </citation>
    <scope>NUCLEOTIDE SEQUENCE</scope>
</reference>
<organism evidence="1 2">
    <name type="scientific">Rangifer tarandus platyrhynchus</name>
    <name type="common">Svalbard reindeer</name>
    <dbReference type="NCBI Taxonomy" id="3082113"/>
    <lineage>
        <taxon>Eukaryota</taxon>
        <taxon>Metazoa</taxon>
        <taxon>Chordata</taxon>
        <taxon>Craniata</taxon>
        <taxon>Vertebrata</taxon>
        <taxon>Euteleostomi</taxon>
        <taxon>Mammalia</taxon>
        <taxon>Eutheria</taxon>
        <taxon>Laurasiatheria</taxon>
        <taxon>Artiodactyla</taxon>
        <taxon>Ruminantia</taxon>
        <taxon>Pecora</taxon>
        <taxon>Cervidae</taxon>
        <taxon>Odocoileinae</taxon>
        <taxon>Rangifer</taxon>
    </lineage>
</organism>
<reference evidence="1" key="1">
    <citation type="submission" date="2023-05" db="EMBL/GenBank/DDBJ databases">
        <authorList>
            <consortium name="ELIXIR-Norway"/>
        </authorList>
    </citation>
    <scope>NUCLEOTIDE SEQUENCE</scope>
</reference>
<name>A0AC59ZZ31_RANTA</name>
<sequence length="113" mass="11504">MLIQVPSLSQRPGWQPLSLTAPGPRLPLDWAKAMDSPGRVPSVDQGGEGEARTPVDLEVELVPGRGGCRDIALPAGAHDGPAGRSVRAGLQASAVSLPSCTSLTLGSPGSPFT</sequence>